<evidence type="ECO:0000256" key="5">
    <source>
        <dbReference type="ARBA" id="ARBA00022023"/>
    </source>
</evidence>
<dbReference type="SMART" id="SM00478">
    <property type="entry name" value="ENDO3c"/>
    <property type="match status" value="1"/>
</dbReference>
<keyword evidence="8" id="KW-0227">DNA damage</keyword>
<keyword evidence="16" id="KW-1185">Reference proteome</keyword>
<dbReference type="InterPro" id="IPR029119">
    <property type="entry name" value="MutY_C"/>
</dbReference>
<protein>
    <recommendedName>
        <fullName evidence="5">Adenine DNA glycosylase</fullName>
        <ecNumber evidence="4">3.2.2.31</ecNumber>
    </recommendedName>
</protein>
<dbReference type="InterPro" id="IPR023170">
    <property type="entry name" value="HhH_base_excis_C"/>
</dbReference>
<dbReference type="GO" id="GO:0006284">
    <property type="term" value="P:base-excision repair"/>
    <property type="evidence" value="ECO:0007669"/>
    <property type="project" value="InterPro"/>
</dbReference>
<dbReference type="GO" id="GO:0000701">
    <property type="term" value="F:purine-specific mismatch base pair DNA N-glycosylase activity"/>
    <property type="evidence" value="ECO:0007669"/>
    <property type="project" value="UniProtKB-EC"/>
</dbReference>
<dbReference type="GO" id="GO:0035485">
    <property type="term" value="F:adenine/guanine mispair binding"/>
    <property type="evidence" value="ECO:0007669"/>
    <property type="project" value="TreeGrafter"/>
</dbReference>
<evidence type="ECO:0000256" key="12">
    <source>
        <dbReference type="ARBA" id="ARBA00023204"/>
    </source>
</evidence>
<evidence type="ECO:0000256" key="9">
    <source>
        <dbReference type="ARBA" id="ARBA00022801"/>
    </source>
</evidence>
<evidence type="ECO:0000256" key="3">
    <source>
        <dbReference type="ARBA" id="ARBA00008343"/>
    </source>
</evidence>
<keyword evidence="6" id="KW-0004">4Fe-4S</keyword>
<comment type="catalytic activity">
    <reaction evidence="1">
        <text>Hydrolyzes free adenine bases from 7,8-dihydro-8-oxoguanine:adenine mismatched double-stranded DNA, leaving an apurinic site.</text>
        <dbReference type="EC" id="3.2.2.31"/>
    </reaction>
</comment>
<dbReference type="Pfam" id="PF14815">
    <property type="entry name" value="NUDIX_4"/>
    <property type="match status" value="1"/>
</dbReference>
<dbReference type="Gene3D" id="1.10.340.30">
    <property type="entry name" value="Hypothetical protein, domain 2"/>
    <property type="match status" value="1"/>
</dbReference>
<dbReference type="AlphaFoldDB" id="A0A1H6UII5"/>
<evidence type="ECO:0000256" key="4">
    <source>
        <dbReference type="ARBA" id="ARBA00012045"/>
    </source>
</evidence>
<evidence type="ECO:0000256" key="6">
    <source>
        <dbReference type="ARBA" id="ARBA00022485"/>
    </source>
</evidence>
<dbReference type="EC" id="3.2.2.31" evidence="4"/>
<dbReference type="SUPFAM" id="SSF48150">
    <property type="entry name" value="DNA-glycosylase"/>
    <property type="match status" value="1"/>
</dbReference>
<keyword evidence="11" id="KW-0411">Iron-sulfur</keyword>
<dbReference type="InterPro" id="IPR011257">
    <property type="entry name" value="DNA_glycosylase"/>
</dbReference>
<dbReference type="GO" id="GO:0032357">
    <property type="term" value="F:oxidized purine DNA binding"/>
    <property type="evidence" value="ECO:0007669"/>
    <property type="project" value="TreeGrafter"/>
</dbReference>
<evidence type="ECO:0000256" key="2">
    <source>
        <dbReference type="ARBA" id="ARBA00001966"/>
    </source>
</evidence>
<dbReference type="InterPro" id="IPR003265">
    <property type="entry name" value="HhH-GPD_domain"/>
</dbReference>
<keyword evidence="9" id="KW-0378">Hydrolase</keyword>
<dbReference type="Proteomes" id="UP000199223">
    <property type="component" value="Unassembled WGS sequence"/>
</dbReference>
<dbReference type="Pfam" id="PF00730">
    <property type="entry name" value="HhH-GPD"/>
    <property type="match status" value="1"/>
</dbReference>
<evidence type="ECO:0000256" key="11">
    <source>
        <dbReference type="ARBA" id="ARBA00023014"/>
    </source>
</evidence>
<dbReference type="GO" id="GO:0006298">
    <property type="term" value="P:mismatch repair"/>
    <property type="evidence" value="ECO:0007669"/>
    <property type="project" value="TreeGrafter"/>
</dbReference>
<evidence type="ECO:0000256" key="10">
    <source>
        <dbReference type="ARBA" id="ARBA00023004"/>
    </source>
</evidence>
<dbReference type="SUPFAM" id="SSF55811">
    <property type="entry name" value="Nudix"/>
    <property type="match status" value="1"/>
</dbReference>
<keyword evidence="12" id="KW-0234">DNA repair</keyword>
<name>A0A1H6UII5_9DEIO</name>
<dbReference type="SMART" id="SM00525">
    <property type="entry name" value="FES"/>
    <property type="match status" value="1"/>
</dbReference>
<sequence>MSAQDPASLPPLRGPLPERPVPELPLPEVRSALLGWFDRVGRALPWRLGPEGGRDPYRVWVAEILLQQTQVARGRLYYERFLEAFPTVQALAGAPQEAVLKAWEGCGYYARARYLHRAAGLVAASGFPRDYAGWLALPGVGPYTAAAISSLAFGERRAVSDGNVRRVFARLRGERHPSEGWVQAQADALLDPARPGAWNEAVMDLGATVCTPRAPKCPECPLSAWCVAARSGQPTAFPAPKVRAAGLEVRGVALLIGDSERAVLETRTGTLLGGLSGLPAEAVAGGESPSEALVRLGERLGARVGEFLGTVTHTMTHRRITLDVYRAEADLARIKVADAALSRLDHKALELLRVRQAGLFELGEIQDAPPGN</sequence>
<feature type="domain" description="HhH-GPD" evidence="14">
    <location>
        <begin position="65"/>
        <end position="208"/>
    </location>
</feature>
<proteinExistence type="inferred from homology"/>
<keyword evidence="7" id="KW-0479">Metal-binding</keyword>
<evidence type="ECO:0000256" key="7">
    <source>
        <dbReference type="ARBA" id="ARBA00022723"/>
    </source>
</evidence>
<dbReference type="OrthoDB" id="9802365at2"/>
<organism evidence="15 16">
    <name type="scientific">Deinococcus reticulitermitis</name>
    <dbReference type="NCBI Taxonomy" id="856736"/>
    <lineage>
        <taxon>Bacteria</taxon>
        <taxon>Thermotogati</taxon>
        <taxon>Deinococcota</taxon>
        <taxon>Deinococci</taxon>
        <taxon>Deinococcales</taxon>
        <taxon>Deinococcaceae</taxon>
        <taxon>Deinococcus</taxon>
    </lineage>
</organism>
<dbReference type="GO" id="GO:0034039">
    <property type="term" value="F:8-oxo-7,8-dihydroguanine DNA N-glycosylase activity"/>
    <property type="evidence" value="ECO:0007669"/>
    <property type="project" value="TreeGrafter"/>
</dbReference>
<dbReference type="PANTHER" id="PTHR42944:SF1">
    <property type="entry name" value="ADENINE DNA GLYCOSYLASE"/>
    <property type="match status" value="1"/>
</dbReference>
<evidence type="ECO:0000313" key="15">
    <source>
        <dbReference type="EMBL" id="SEI92069.1"/>
    </source>
</evidence>
<evidence type="ECO:0000256" key="13">
    <source>
        <dbReference type="ARBA" id="ARBA00023295"/>
    </source>
</evidence>
<dbReference type="RefSeq" id="WP_092263470.1">
    <property type="nucleotide sequence ID" value="NZ_FNZA01000002.1"/>
</dbReference>
<comment type="cofactor">
    <cofactor evidence="2">
        <name>[4Fe-4S] cluster</name>
        <dbReference type="ChEBI" id="CHEBI:49883"/>
    </cofactor>
</comment>
<evidence type="ECO:0000313" key="16">
    <source>
        <dbReference type="Proteomes" id="UP000199223"/>
    </source>
</evidence>
<reference evidence="16" key="1">
    <citation type="submission" date="2016-10" db="EMBL/GenBank/DDBJ databases">
        <authorList>
            <person name="Varghese N."/>
            <person name="Submissions S."/>
        </authorList>
    </citation>
    <scope>NUCLEOTIDE SEQUENCE [LARGE SCALE GENOMIC DNA]</scope>
    <source>
        <strain evidence="16">CGMCC 1.10218</strain>
    </source>
</reference>
<comment type="similarity">
    <text evidence="3">Belongs to the Nth/MutY family.</text>
</comment>
<dbReference type="EMBL" id="FNZA01000002">
    <property type="protein sequence ID" value="SEI92069.1"/>
    <property type="molecule type" value="Genomic_DNA"/>
</dbReference>
<dbReference type="InterPro" id="IPR003651">
    <property type="entry name" value="Endonuclease3_FeS-loop_motif"/>
</dbReference>
<dbReference type="CDD" id="cd00056">
    <property type="entry name" value="ENDO3c"/>
    <property type="match status" value="1"/>
</dbReference>
<evidence type="ECO:0000256" key="1">
    <source>
        <dbReference type="ARBA" id="ARBA00000843"/>
    </source>
</evidence>
<dbReference type="InterPro" id="IPR044298">
    <property type="entry name" value="MIG/MutY"/>
</dbReference>
<dbReference type="GO" id="GO:0051539">
    <property type="term" value="F:4 iron, 4 sulfur cluster binding"/>
    <property type="evidence" value="ECO:0007669"/>
    <property type="project" value="UniProtKB-KW"/>
</dbReference>
<evidence type="ECO:0000256" key="8">
    <source>
        <dbReference type="ARBA" id="ARBA00022763"/>
    </source>
</evidence>
<dbReference type="GO" id="GO:0046872">
    <property type="term" value="F:metal ion binding"/>
    <property type="evidence" value="ECO:0007669"/>
    <property type="project" value="UniProtKB-KW"/>
</dbReference>
<dbReference type="InterPro" id="IPR015797">
    <property type="entry name" value="NUDIX_hydrolase-like_dom_sf"/>
</dbReference>
<dbReference type="PANTHER" id="PTHR42944">
    <property type="entry name" value="ADENINE DNA GLYCOSYLASE"/>
    <property type="match status" value="1"/>
</dbReference>
<dbReference type="STRING" id="856736.SAMN04488058_102223"/>
<keyword evidence="10" id="KW-0408">Iron</keyword>
<evidence type="ECO:0000259" key="14">
    <source>
        <dbReference type="SMART" id="SM00478"/>
    </source>
</evidence>
<dbReference type="Gene3D" id="1.10.1670.10">
    <property type="entry name" value="Helix-hairpin-Helix base-excision DNA repair enzymes (C-terminal)"/>
    <property type="match status" value="1"/>
</dbReference>
<keyword evidence="13" id="KW-0326">Glycosidase</keyword>
<gene>
    <name evidence="15" type="ORF">SAMN04488058_102223</name>
</gene>
<accession>A0A1H6UII5</accession>
<dbReference type="Gene3D" id="3.90.79.10">
    <property type="entry name" value="Nucleoside Triphosphate Pyrophosphohydrolase"/>
    <property type="match status" value="1"/>
</dbReference>